<dbReference type="GO" id="GO:0005524">
    <property type="term" value="F:ATP binding"/>
    <property type="evidence" value="ECO:0007669"/>
    <property type="project" value="InterPro"/>
</dbReference>
<feature type="compositionally biased region" description="Polar residues" evidence="2">
    <location>
        <begin position="527"/>
        <end position="536"/>
    </location>
</feature>
<feature type="region of interest" description="Disordered" evidence="2">
    <location>
        <begin position="434"/>
        <end position="536"/>
    </location>
</feature>
<comment type="similarity">
    <text evidence="1">Belongs to the AAA ATPase family. BCS1 subfamily.</text>
</comment>
<evidence type="ECO:0000256" key="1">
    <source>
        <dbReference type="ARBA" id="ARBA00007448"/>
    </source>
</evidence>
<dbReference type="InterPro" id="IPR027417">
    <property type="entry name" value="P-loop_NTPase"/>
</dbReference>
<sequence>MEEIDTYEKFINFVNENKLQYTLLPRNYENYSNSILSTFIKRNFIKTSDVVEHHDTKCHQVFVPMVEVQVPLKSITEHHNDLQNPELNVPMYLFTYSDSHAEKELTENSKKIRLPYISFDDDRKVDIIAATNIKYIEMMIKQFNFEINRLNKGNILKWDQSYASYRRIGNSPNRTIDVMVGLNEKMNSIVSKIDKFQKHKKKMLEMGITSGINVLFFGPPGTGKTSLAKIIADYYGVELYITNLNDARSGKEVMSMLSPKRNSEDEYDSDDGYDSDEKDKVNTEKPIVVLIEDFDRFIKKNRYLMSEILNSLDGVSVSSAVNIVRFFSMNDKTVLINNSALQTRMHLSLEFTNLDIEMIEVYIKKIFTENDHTYSNVLAEKFFSENISIREMTNYFSSFVGDDDPIKLANDNFDTWAQNRKDFLELKSKYSKKNKNKKTKKTEQSESVKFVEPIEPTEQTESIEPSEPVKLIEQIEHDDCDNSENSDNSDNSFNFNSSDNYNSNNSDNSDNSDSDSDSDDTDSNNSVNRSISLNSD</sequence>
<accession>A0A3G4ZP87</accession>
<evidence type="ECO:0000256" key="2">
    <source>
        <dbReference type="SAM" id="MobiDB-lite"/>
    </source>
</evidence>
<dbReference type="EMBL" id="MK071979">
    <property type="protein sequence ID" value="AYV75269.1"/>
    <property type="molecule type" value="Genomic_DNA"/>
</dbReference>
<feature type="region of interest" description="Disordered" evidence="2">
    <location>
        <begin position="255"/>
        <end position="279"/>
    </location>
</feature>
<feature type="domain" description="AAA+ ATPase" evidence="3">
    <location>
        <begin position="210"/>
        <end position="351"/>
    </location>
</feature>
<dbReference type="InterPro" id="IPR050747">
    <property type="entry name" value="Mitochondrial_chaperone_BCS1"/>
</dbReference>
<feature type="compositionally biased region" description="Low complexity" evidence="2">
    <location>
        <begin position="485"/>
        <end position="509"/>
    </location>
</feature>
<dbReference type="SMART" id="SM00382">
    <property type="entry name" value="AAA"/>
    <property type="match status" value="1"/>
</dbReference>
<feature type="compositionally biased region" description="Acidic residues" evidence="2">
    <location>
        <begin position="265"/>
        <end position="274"/>
    </location>
</feature>
<evidence type="ECO:0000259" key="3">
    <source>
        <dbReference type="SMART" id="SM00382"/>
    </source>
</evidence>
<dbReference type="SUPFAM" id="SSF52540">
    <property type="entry name" value="P-loop containing nucleoside triphosphate hydrolases"/>
    <property type="match status" value="1"/>
</dbReference>
<feature type="compositionally biased region" description="Acidic residues" evidence="2">
    <location>
        <begin position="510"/>
        <end position="522"/>
    </location>
</feature>
<protein>
    <submittedName>
        <fullName evidence="4">AAA family ATPase</fullName>
    </submittedName>
</protein>
<dbReference type="Gene3D" id="3.40.50.300">
    <property type="entry name" value="P-loop containing nucleotide triphosphate hydrolases"/>
    <property type="match status" value="1"/>
</dbReference>
<dbReference type="InterPro" id="IPR003959">
    <property type="entry name" value="ATPase_AAA_core"/>
</dbReference>
<name>A0A3G4ZP87_9VIRU</name>
<dbReference type="PANTHER" id="PTHR23070">
    <property type="entry name" value="BCS1 AAA-TYPE ATPASE"/>
    <property type="match status" value="1"/>
</dbReference>
<evidence type="ECO:0000313" key="4">
    <source>
        <dbReference type="EMBL" id="AYV75269.1"/>
    </source>
</evidence>
<proteinExistence type="inferred from homology"/>
<reference evidence="4" key="1">
    <citation type="submission" date="2018-10" db="EMBL/GenBank/DDBJ databases">
        <title>Hidden diversity of soil giant viruses.</title>
        <authorList>
            <person name="Schulz F."/>
            <person name="Alteio L."/>
            <person name="Goudeau D."/>
            <person name="Ryan E.M."/>
            <person name="Malmstrom R.R."/>
            <person name="Blanchard J."/>
            <person name="Woyke T."/>
        </authorList>
    </citation>
    <scope>NUCLEOTIDE SEQUENCE</scope>
    <source>
        <strain evidence="4">TEV1</strain>
    </source>
</reference>
<dbReference type="InterPro" id="IPR003593">
    <property type="entry name" value="AAA+_ATPase"/>
</dbReference>
<gene>
    <name evidence="4" type="ORF">Terrestrivirus1_143</name>
</gene>
<dbReference type="Pfam" id="PF00004">
    <property type="entry name" value="AAA"/>
    <property type="match status" value="1"/>
</dbReference>
<organism evidence="4">
    <name type="scientific">Terrestrivirus sp</name>
    <dbReference type="NCBI Taxonomy" id="2487775"/>
    <lineage>
        <taxon>Viruses</taxon>
        <taxon>Varidnaviria</taxon>
        <taxon>Bamfordvirae</taxon>
        <taxon>Nucleocytoviricota</taxon>
        <taxon>Megaviricetes</taxon>
        <taxon>Imitervirales</taxon>
        <taxon>Mimiviridae</taxon>
        <taxon>Klosneuvirinae</taxon>
    </lineage>
</organism>
<dbReference type="GO" id="GO:0016887">
    <property type="term" value="F:ATP hydrolysis activity"/>
    <property type="evidence" value="ECO:0007669"/>
    <property type="project" value="InterPro"/>
</dbReference>